<keyword evidence="3" id="KW-1185">Reference proteome</keyword>
<evidence type="ECO:0000313" key="3">
    <source>
        <dbReference type="Proteomes" id="UP000533639"/>
    </source>
</evidence>
<gene>
    <name evidence="2" type="ORF">FLAPXU55_00131</name>
</gene>
<feature type="chain" id="PRO_5040436038" evidence="1">
    <location>
        <begin position="20"/>
        <end position="1280"/>
    </location>
</feature>
<dbReference type="PANTHER" id="PTHR42754:SF1">
    <property type="entry name" value="LIPOPROTEIN"/>
    <property type="match status" value="1"/>
</dbReference>
<dbReference type="PANTHER" id="PTHR42754">
    <property type="entry name" value="ENDOGLUCANASE"/>
    <property type="match status" value="1"/>
</dbReference>
<keyword evidence="1" id="KW-0732">Signal</keyword>
<dbReference type="EMBL" id="CAIJDE010000017">
    <property type="protein sequence ID" value="CAC9972455.1"/>
    <property type="molecule type" value="Genomic_DNA"/>
</dbReference>
<dbReference type="SUPFAM" id="SSF101898">
    <property type="entry name" value="NHL repeat"/>
    <property type="match status" value="2"/>
</dbReference>
<dbReference type="Pfam" id="PF17164">
    <property type="entry name" value="DUF5122"/>
    <property type="match status" value="13"/>
</dbReference>
<name>A0A9N8IY52_9FLAO</name>
<reference evidence="2 3" key="1">
    <citation type="submission" date="2020-06" db="EMBL/GenBank/DDBJ databases">
        <authorList>
            <person name="Criscuolo A."/>
        </authorList>
    </citation>
    <scope>NUCLEOTIDE SEQUENCE [LARGE SCALE GENOMIC DNA]</scope>
    <source>
        <strain evidence="2">PXU-55</strain>
    </source>
</reference>
<sequence length="1280" mass="141244">MIKYILFLIFLPFTNTLIAQQGKVDNTFNTIDDGSKGDGFNATVRTLFLQPDNNLIVGGEYTSLHGIPSSYLTRLKPDGTIDESFDTGTSFNGKVYSSNVQPDGKILVGGNFSTYNGKNAGRLVRLNNDGSYDESFNTVVAASSGAGIVHDIDLQSDGKIIIAGTFTKYGNTAVNRIARLLPNGLIDTSFKIGIGSALLISNVHVLTNGKILVVGNFTSFNDFDSNGIIRLNSDGSIDKDFNIGTGFDDNVNTIEVQPDGKILLGGSFTSYNGITANRIVRLNPDGSRDFSFLGSGFNNVVQVIKIDSEGNIMAGGSFTGRYDGVTVNHVAFLNSDGTIKPDFDMGTGPASTVWTLANDSEGSWFIGGTFSVFDGQNQGRLAKVNFEGEQDTGYLASGIGFDNSVLKIIPLENQKTIVLGNFTKFNNNPAFRIARLLEDGSFDPDFNTGQTGANNLIKTAILQADGKIILGGNFTKYNDQLYNRIVRIFQDGSIDNSFNMGSGFNSQIYAMALQSDNKIIVAGNFTRYNGDLSIIRIVRLLPNGSQDPTFNTGLGADAIIDDILIQPDGKILIGGRFIKFNDQSYQHLVRLNTDGSIDTSFNIGEGFDKNVYAIALQSDGKIVVGGSFLMYNKSSQKRILRLNSNGSLDSSFDSGTGFNKGDIRAILVQPDDRLLVGGTFSGTYKNYPSLRLIRLLKTGDFDNTFNASVNNKIFALSITSDFRLLIGGNFNSVSGFSKHRICRLKLCLESTIWDGRSWSNGYPSGGKEIFFKEDFPILNSSNVCSCSIEAGKKVTLLSGNTLGIEFSYSGLGTLALEDSASLYQSDDDMVNSGIMQMKRKTNPVLKFDYTYWSSPVNNQKLIDLSPHTLFDKYQSYNSALPGWKIEEPSSYMTLGKGYIIRSPQEFSQFERSIYEGVFAGVPNNGKVEVDLQENNRFYLIGNPYPSAIDGNIFLSKNEFKIKGALYFWTHNTQITNLEYTSDDYAVYNLVGGVGTKAISKGMNETIPDGKIASGQGFFVKSNQLGLLEFNNSMRISGTNNKFFKPVKRQTETKKEAAKNRLWLNLQNDNGAFKQILIGYLPGATNSYDLNYDAETLNGNQFVDFYSISESKKLVIQGRALPFQDSDEINLGYKTVIADSFTIAIDHSDGNLSEQEIYLEDKLMNSISNLTLKDYTFHSEIGVFTDRFILHFTNKNLSVDDFQNTKNEILVSSKDKIINIRSKNQKLKNVQLYDINGKLLFEKRKLNEFELVISNLRIVHQIMLVKVILEDDFSKTKKIIF</sequence>
<evidence type="ECO:0000313" key="2">
    <source>
        <dbReference type="EMBL" id="CAC9972455.1"/>
    </source>
</evidence>
<dbReference type="Gene3D" id="2.80.10.50">
    <property type="match status" value="6"/>
</dbReference>
<dbReference type="NCBIfam" id="NF033708">
    <property type="entry name" value="T9SS_Cterm_ChiA"/>
    <property type="match status" value="1"/>
</dbReference>
<dbReference type="Proteomes" id="UP000533639">
    <property type="component" value="Unassembled WGS sequence"/>
</dbReference>
<feature type="signal peptide" evidence="1">
    <location>
        <begin position="1"/>
        <end position="19"/>
    </location>
</feature>
<organism evidence="2 3">
    <name type="scientific">Flavobacterium panici</name>
    <dbReference type="NCBI Taxonomy" id="2654843"/>
    <lineage>
        <taxon>Bacteria</taxon>
        <taxon>Pseudomonadati</taxon>
        <taxon>Bacteroidota</taxon>
        <taxon>Flavobacteriia</taxon>
        <taxon>Flavobacteriales</taxon>
        <taxon>Flavobacteriaceae</taxon>
        <taxon>Flavobacterium</taxon>
    </lineage>
</organism>
<dbReference type="NCBIfam" id="TIGR02608">
    <property type="entry name" value="delta_60_rpt"/>
    <property type="match status" value="10"/>
</dbReference>
<accession>A0A9N8IY52</accession>
<protein>
    <submittedName>
        <fullName evidence="2">Delta-60 repeat domain-containing protein</fullName>
    </submittedName>
</protein>
<evidence type="ECO:0000256" key="1">
    <source>
        <dbReference type="SAM" id="SignalP"/>
    </source>
</evidence>
<comment type="caution">
    <text evidence="2">The sequence shown here is derived from an EMBL/GenBank/DDBJ whole genome shotgun (WGS) entry which is preliminary data.</text>
</comment>
<proteinExistence type="predicted"/>
<dbReference type="InterPro" id="IPR013431">
    <property type="entry name" value="Delta_60_rpt"/>
</dbReference>
<dbReference type="RefSeq" id="WP_180856020.1">
    <property type="nucleotide sequence ID" value="NZ_CAIJDE010000017.1"/>
</dbReference>
<dbReference type="AlphaFoldDB" id="A0A9N8IY52"/>